<organism evidence="1 2">
    <name type="scientific">Deinococcus reticulitermitis</name>
    <dbReference type="NCBI Taxonomy" id="856736"/>
    <lineage>
        <taxon>Bacteria</taxon>
        <taxon>Thermotogati</taxon>
        <taxon>Deinococcota</taxon>
        <taxon>Deinococci</taxon>
        <taxon>Deinococcales</taxon>
        <taxon>Deinococcaceae</taxon>
        <taxon>Deinococcus</taxon>
    </lineage>
</organism>
<dbReference type="Proteomes" id="UP000199223">
    <property type="component" value="Unassembled WGS sequence"/>
</dbReference>
<dbReference type="AlphaFoldDB" id="A0A1H7CD82"/>
<evidence type="ECO:0000313" key="2">
    <source>
        <dbReference type="Proteomes" id="UP000199223"/>
    </source>
</evidence>
<accession>A0A1H7CD82</accession>
<proteinExistence type="predicted"/>
<evidence type="ECO:0000313" key="1">
    <source>
        <dbReference type="EMBL" id="SEJ87773.1"/>
    </source>
</evidence>
<gene>
    <name evidence="1" type="ORF">SAMN04488058_12719</name>
</gene>
<name>A0A1H7CD82_9DEIO</name>
<reference evidence="2" key="1">
    <citation type="submission" date="2016-10" db="EMBL/GenBank/DDBJ databases">
        <authorList>
            <person name="Varghese N."/>
            <person name="Submissions S."/>
        </authorList>
    </citation>
    <scope>NUCLEOTIDE SEQUENCE [LARGE SCALE GENOMIC DNA]</scope>
    <source>
        <strain evidence="2">CGMCC 1.10218</strain>
    </source>
</reference>
<keyword evidence="2" id="KW-1185">Reference proteome</keyword>
<sequence length="197" mass="22551">MKRFKHQKLNDALLATWLLSRFVFKHPFPSIWWLMLREVRSDLPSFTQADTRGLRLLERLKAVACQDRRCTKVIVDSMPLPVCRPKRGGRCAFPGARWGFRTQGDVCDDKLHAWVTPDGEIVQSLLRPATLHDIAVSDEPSRRWPEFGGPKLIGDKGSCGLGYVFPPKKNSRYDTGWREDRHPKLRKRIGTGFSPLG</sequence>
<protein>
    <recommendedName>
        <fullName evidence="3">Transposase DDE domain-containing protein</fullName>
    </recommendedName>
</protein>
<evidence type="ECO:0008006" key="3">
    <source>
        <dbReference type="Google" id="ProtNLM"/>
    </source>
</evidence>
<dbReference type="EMBL" id="FNZA01000027">
    <property type="protein sequence ID" value="SEJ87773.1"/>
    <property type="molecule type" value="Genomic_DNA"/>
</dbReference>